<protein>
    <submittedName>
        <fullName evidence="1">Uncharacterized protein</fullName>
    </submittedName>
</protein>
<name>A0A0F9LLE2_9ZZZZ</name>
<organism evidence="1">
    <name type="scientific">marine sediment metagenome</name>
    <dbReference type="NCBI Taxonomy" id="412755"/>
    <lineage>
        <taxon>unclassified sequences</taxon>
        <taxon>metagenomes</taxon>
        <taxon>ecological metagenomes</taxon>
    </lineage>
</organism>
<gene>
    <name evidence="1" type="ORF">LCGC14_1494220</name>
</gene>
<comment type="caution">
    <text evidence="1">The sequence shown here is derived from an EMBL/GenBank/DDBJ whole genome shotgun (WGS) entry which is preliminary data.</text>
</comment>
<proteinExistence type="predicted"/>
<evidence type="ECO:0000313" key="1">
    <source>
        <dbReference type="EMBL" id="KKM65150.1"/>
    </source>
</evidence>
<reference evidence="1" key="1">
    <citation type="journal article" date="2015" name="Nature">
        <title>Complex archaea that bridge the gap between prokaryotes and eukaryotes.</title>
        <authorList>
            <person name="Spang A."/>
            <person name="Saw J.H."/>
            <person name="Jorgensen S.L."/>
            <person name="Zaremba-Niedzwiedzka K."/>
            <person name="Martijn J."/>
            <person name="Lind A.E."/>
            <person name="van Eijk R."/>
            <person name="Schleper C."/>
            <person name="Guy L."/>
            <person name="Ettema T.J."/>
        </authorList>
    </citation>
    <scope>NUCLEOTIDE SEQUENCE</scope>
</reference>
<accession>A0A0F9LLE2</accession>
<dbReference type="EMBL" id="LAZR01010772">
    <property type="protein sequence ID" value="KKM65150.1"/>
    <property type="molecule type" value="Genomic_DNA"/>
</dbReference>
<dbReference type="AlphaFoldDB" id="A0A0F9LLE2"/>
<sequence length="66" mass="7708">MVTYYGANGDMGYSMTNEEAYRYLVLMTTISQDHFISLSKGGRDYLIKHRAWLCLMGLMETRDFIQ</sequence>